<keyword evidence="2" id="KW-1185">Reference proteome</keyword>
<protein>
    <submittedName>
        <fullName evidence="1">Uncharacterized protein</fullName>
    </submittedName>
</protein>
<dbReference type="AlphaFoldDB" id="A0A0B1SCE2"/>
<evidence type="ECO:0000313" key="2">
    <source>
        <dbReference type="Proteomes" id="UP000053660"/>
    </source>
</evidence>
<gene>
    <name evidence="1" type="ORF">OESDEN_19137</name>
</gene>
<name>A0A0B1SCE2_OESDE</name>
<dbReference type="OrthoDB" id="10264182at2759"/>
<proteinExistence type="predicted"/>
<dbReference type="EMBL" id="KN593003">
    <property type="protein sequence ID" value="KHJ81177.1"/>
    <property type="molecule type" value="Genomic_DNA"/>
</dbReference>
<accession>A0A0B1SCE2</accession>
<dbReference type="Proteomes" id="UP000053660">
    <property type="component" value="Unassembled WGS sequence"/>
</dbReference>
<evidence type="ECO:0000313" key="1">
    <source>
        <dbReference type="EMBL" id="KHJ81177.1"/>
    </source>
</evidence>
<dbReference type="Gene3D" id="3.30.420.40">
    <property type="match status" value="1"/>
</dbReference>
<organism evidence="1 2">
    <name type="scientific">Oesophagostomum dentatum</name>
    <name type="common">Nodular worm</name>
    <dbReference type="NCBI Taxonomy" id="61180"/>
    <lineage>
        <taxon>Eukaryota</taxon>
        <taxon>Metazoa</taxon>
        <taxon>Ecdysozoa</taxon>
        <taxon>Nematoda</taxon>
        <taxon>Chromadorea</taxon>
        <taxon>Rhabditida</taxon>
        <taxon>Rhabditina</taxon>
        <taxon>Rhabditomorpha</taxon>
        <taxon>Strongyloidea</taxon>
        <taxon>Strongylidae</taxon>
        <taxon>Oesophagostomum</taxon>
    </lineage>
</organism>
<reference evidence="1 2" key="1">
    <citation type="submission" date="2014-03" db="EMBL/GenBank/DDBJ databases">
        <title>Draft genome of the hookworm Oesophagostomum dentatum.</title>
        <authorList>
            <person name="Mitreva M."/>
        </authorList>
    </citation>
    <scope>NUCLEOTIDE SEQUENCE [LARGE SCALE GENOMIC DNA]</scope>
    <source>
        <strain evidence="1 2">OD-Hann</strain>
    </source>
</reference>
<sequence length="164" mass="18441">MYPGDTAAAAKLPKSKSNRVFPGYGMRTLCELASYPSFDKERHWDRCGNIMDYFACYLTGNDEVLMSEHNAYCWGYSTGLEWNEEILPFTPKWIRLPRIVQTHAGSFIRLGDCRLESLEGIPVGVAFADLTACIMSVRGHYTGADHACESHSWHIKPIVLCSAE</sequence>